<comment type="caution">
    <text evidence="10">The sequence shown here is derived from an EMBL/GenBank/DDBJ whole genome shotgun (WGS) entry which is preliminary data.</text>
</comment>
<evidence type="ECO:0000256" key="4">
    <source>
        <dbReference type="ARBA" id="ARBA00022475"/>
    </source>
</evidence>
<evidence type="ECO:0000313" key="10">
    <source>
        <dbReference type="EMBL" id="MFC5147113.1"/>
    </source>
</evidence>
<dbReference type="InterPro" id="IPR045861">
    <property type="entry name" value="CorA_cytoplasmic_dom"/>
</dbReference>
<evidence type="ECO:0000256" key="9">
    <source>
        <dbReference type="SAM" id="Phobius"/>
    </source>
</evidence>
<gene>
    <name evidence="10" type="ORF">ACFPP6_20785</name>
</gene>
<dbReference type="EMBL" id="JBHSKJ010000011">
    <property type="protein sequence ID" value="MFC5147113.1"/>
    <property type="molecule type" value="Genomic_DNA"/>
</dbReference>
<reference evidence="11" key="1">
    <citation type="journal article" date="2019" name="Int. J. Syst. Evol. Microbiol.">
        <title>The Global Catalogue of Microorganisms (GCM) 10K type strain sequencing project: providing services to taxonomists for standard genome sequencing and annotation.</title>
        <authorList>
            <consortium name="The Broad Institute Genomics Platform"/>
            <consortium name="The Broad Institute Genome Sequencing Center for Infectious Disease"/>
            <person name="Wu L."/>
            <person name="Ma J."/>
        </authorList>
    </citation>
    <scope>NUCLEOTIDE SEQUENCE [LARGE SCALE GENOMIC DNA]</scope>
    <source>
        <strain evidence="11">CGMCC 4.1641</strain>
    </source>
</reference>
<evidence type="ECO:0000256" key="7">
    <source>
        <dbReference type="ARBA" id="ARBA00023136"/>
    </source>
</evidence>
<name>A0ABW0A0D2_9ACTN</name>
<evidence type="ECO:0000256" key="6">
    <source>
        <dbReference type="ARBA" id="ARBA00022989"/>
    </source>
</evidence>
<dbReference type="InterPro" id="IPR045863">
    <property type="entry name" value="CorA_TM1_TM2"/>
</dbReference>
<dbReference type="Pfam" id="PF01544">
    <property type="entry name" value="CorA"/>
    <property type="match status" value="1"/>
</dbReference>
<dbReference type="SUPFAM" id="SSF143865">
    <property type="entry name" value="CorA soluble domain-like"/>
    <property type="match status" value="1"/>
</dbReference>
<feature type="transmembrane region" description="Helical" evidence="9">
    <location>
        <begin position="361"/>
        <end position="381"/>
    </location>
</feature>
<evidence type="ECO:0000256" key="5">
    <source>
        <dbReference type="ARBA" id="ARBA00022692"/>
    </source>
</evidence>
<feature type="compositionally biased region" description="Basic residues" evidence="8">
    <location>
        <begin position="7"/>
        <end position="19"/>
    </location>
</feature>
<dbReference type="SUPFAM" id="SSF144083">
    <property type="entry name" value="Magnesium transport protein CorA, transmembrane region"/>
    <property type="match status" value="1"/>
</dbReference>
<feature type="region of interest" description="Disordered" evidence="8">
    <location>
        <begin position="1"/>
        <end position="48"/>
    </location>
</feature>
<dbReference type="PANTHER" id="PTHR46494">
    <property type="entry name" value="CORA FAMILY METAL ION TRANSPORTER (EUROFUNG)"/>
    <property type="match status" value="1"/>
</dbReference>
<evidence type="ECO:0000256" key="1">
    <source>
        <dbReference type="ARBA" id="ARBA00004651"/>
    </source>
</evidence>
<proteinExistence type="inferred from homology"/>
<dbReference type="Gene3D" id="1.20.58.340">
    <property type="entry name" value="Magnesium transport protein CorA, transmembrane region"/>
    <property type="match status" value="2"/>
</dbReference>
<feature type="transmembrane region" description="Helical" evidence="9">
    <location>
        <begin position="330"/>
        <end position="349"/>
    </location>
</feature>
<evidence type="ECO:0000256" key="8">
    <source>
        <dbReference type="SAM" id="MobiDB-lite"/>
    </source>
</evidence>
<accession>A0ABW0A0D2</accession>
<comment type="subcellular location">
    <subcellularLocation>
        <location evidence="1">Cell membrane</location>
        <topology evidence="1">Multi-pass membrane protein</topology>
    </subcellularLocation>
</comment>
<keyword evidence="7 9" id="KW-0472">Membrane</keyword>
<evidence type="ECO:0000256" key="2">
    <source>
        <dbReference type="ARBA" id="ARBA00009765"/>
    </source>
</evidence>
<dbReference type="RefSeq" id="WP_382044442.1">
    <property type="nucleotide sequence ID" value="NZ_JBHSKJ010000011.1"/>
</dbReference>
<sequence>MSENPPRSRRPAPRKHSRLRPANGRTTGRTDGAAAAPPPPAAPPADGAGSIVHAAVYRDGRRIATPDSLADTYRRLHEQPDSMAWIGLQRPTEGELLSLAEEFGLHELAVEDALEAHQRPKLERYGDTLFVVLRAARYLDAPEEVDFGELHVFVGPDFVITVRHGAAPDLSAVRRRMEATPELLALGPEAVLYAILDAVVDGYAPVVAGVQNDIDEIETEVFSGDPAVSRRIYELAREMVEFQRATRPLVGMLHGLMAGFAKYGTDDELQRYLRDVADHVTHTSERVDGFRSALTDILQVNATLVTQQQNAEMRALAEAGFEQNEEIKKISSWAAILFAPTLVGTIYGMNFDAMPELHWTFGYPFAILLMAAVCTSLYFVFKRRDWL</sequence>
<evidence type="ECO:0000256" key="3">
    <source>
        <dbReference type="ARBA" id="ARBA00022448"/>
    </source>
</evidence>
<dbReference type="Gene3D" id="3.30.460.20">
    <property type="entry name" value="CorA soluble domain-like"/>
    <property type="match status" value="1"/>
</dbReference>
<dbReference type="PANTHER" id="PTHR46494:SF1">
    <property type="entry name" value="CORA FAMILY METAL ION TRANSPORTER (EUROFUNG)"/>
    <property type="match status" value="1"/>
</dbReference>
<comment type="similarity">
    <text evidence="2">Belongs to the CorA metal ion transporter (MIT) (TC 1.A.35) family.</text>
</comment>
<keyword evidence="3" id="KW-0813">Transport</keyword>
<evidence type="ECO:0000313" key="11">
    <source>
        <dbReference type="Proteomes" id="UP001596222"/>
    </source>
</evidence>
<organism evidence="10 11">
    <name type="scientific">Streptomyces aureoversilis</name>
    <dbReference type="NCBI Taxonomy" id="67277"/>
    <lineage>
        <taxon>Bacteria</taxon>
        <taxon>Bacillati</taxon>
        <taxon>Actinomycetota</taxon>
        <taxon>Actinomycetes</taxon>
        <taxon>Kitasatosporales</taxon>
        <taxon>Streptomycetaceae</taxon>
        <taxon>Streptomyces</taxon>
    </lineage>
</organism>
<keyword evidence="6 9" id="KW-1133">Transmembrane helix</keyword>
<dbReference type="Proteomes" id="UP001596222">
    <property type="component" value="Unassembled WGS sequence"/>
</dbReference>
<dbReference type="CDD" id="cd12830">
    <property type="entry name" value="MtCorA-like"/>
    <property type="match status" value="1"/>
</dbReference>
<keyword evidence="5 9" id="KW-0812">Transmembrane</keyword>
<keyword evidence="4" id="KW-1003">Cell membrane</keyword>
<protein>
    <submittedName>
        <fullName evidence="10">Magnesium and cobalt transport protein CorA</fullName>
    </submittedName>
</protein>
<dbReference type="InterPro" id="IPR002523">
    <property type="entry name" value="MgTranspt_CorA/ZnTranspt_ZntB"/>
</dbReference>
<keyword evidence="11" id="KW-1185">Reference proteome</keyword>